<accession>A0ABN8EXK4</accession>
<dbReference type="EMBL" id="CAKLPY010000002">
    <property type="protein sequence ID" value="CAH0996394.1"/>
    <property type="molecule type" value="Genomic_DNA"/>
</dbReference>
<dbReference type="Pfam" id="PF13715">
    <property type="entry name" value="CarbopepD_reg_2"/>
    <property type="match status" value="1"/>
</dbReference>
<dbReference type="SUPFAM" id="SSF49464">
    <property type="entry name" value="Carboxypeptidase regulatory domain-like"/>
    <property type="match status" value="1"/>
</dbReference>
<comment type="caution">
    <text evidence="2">The sequence shown here is derived from an EMBL/GenBank/DDBJ whole genome shotgun (WGS) entry which is preliminary data.</text>
</comment>
<gene>
    <name evidence="2" type="ORF">EMA8858_02526</name>
</gene>
<keyword evidence="1" id="KW-0812">Transmembrane</keyword>
<keyword evidence="3" id="KW-1185">Reference proteome</keyword>
<evidence type="ECO:0008006" key="4">
    <source>
        <dbReference type="Google" id="ProtNLM"/>
    </source>
</evidence>
<organism evidence="2 3">
    <name type="scientific">Emticicia aquatica</name>
    <dbReference type="NCBI Taxonomy" id="1681835"/>
    <lineage>
        <taxon>Bacteria</taxon>
        <taxon>Pseudomonadati</taxon>
        <taxon>Bacteroidota</taxon>
        <taxon>Cytophagia</taxon>
        <taxon>Cytophagales</taxon>
        <taxon>Leadbetterellaceae</taxon>
        <taxon>Emticicia</taxon>
    </lineage>
</organism>
<evidence type="ECO:0000313" key="3">
    <source>
        <dbReference type="Proteomes" id="UP000837932"/>
    </source>
</evidence>
<keyword evidence="1" id="KW-0472">Membrane</keyword>
<proteinExistence type="predicted"/>
<evidence type="ECO:0000256" key="1">
    <source>
        <dbReference type="SAM" id="Phobius"/>
    </source>
</evidence>
<reference evidence="2" key="1">
    <citation type="submission" date="2021-12" db="EMBL/GenBank/DDBJ databases">
        <authorList>
            <person name="Rodrigo-Torres L."/>
            <person name="Arahal R. D."/>
            <person name="Lucena T."/>
        </authorList>
    </citation>
    <scope>NUCLEOTIDE SEQUENCE</scope>
    <source>
        <strain evidence="2">CECT 8858</strain>
    </source>
</reference>
<dbReference type="RefSeq" id="WP_238806955.1">
    <property type="nucleotide sequence ID" value="NZ_CAKLPY010000002.1"/>
</dbReference>
<name>A0ABN8EXK4_9BACT</name>
<dbReference type="InterPro" id="IPR008969">
    <property type="entry name" value="CarboxyPept-like_regulatory"/>
</dbReference>
<feature type="transmembrane region" description="Helical" evidence="1">
    <location>
        <begin position="20"/>
        <end position="42"/>
    </location>
</feature>
<dbReference type="Proteomes" id="UP000837932">
    <property type="component" value="Unassembled WGS sequence"/>
</dbReference>
<sequence length="269" mass="30425">MDKSNNQPTEASVNPIMRDLKLTTFCTFIPTCLGLFGLLFFFMSVSAFAQKSYVLGKAIDKTTGKPIQSATVVNKNTKQITKTSDNGNFLVRASKGDSIKISSIGYKSAGIAWDGINLEPTIEMRQDAIALKEVVVRDKRLEQVKKQIDELLSTPEASTKLKWKDISNLINTNTSTPGTIGISIDGLYELFSKEGKSRRKLAAMKQEDLRKLLVEYRYNSEYISFVTKLKGQELKNFMKFCNLPDNFVLTANDYDLTFEVYRCLEEFKR</sequence>
<keyword evidence="1" id="KW-1133">Transmembrane helix</keyword>
<protein>
    <recommendedName>
        <fullName evidence="4">Carboxypeptidase-like regulatory domain-containing protein</fullName>
    </recommendedName>
</protein>
<evidence type="ECO:0000313" key="2">
    <source>
        <dbReference type="EMBL" id="CAH0996394.1"/>
    </source>
</evidence>